<evidence type="ECO:0000313" key="3">
    <source>
        <dbReference type="Proteomes" id="UP000751190"/>
    </source>
</evidence>
<evidence type="ECO:0000313" key="2">
    <source>
        <dbReference type="EMBL" id="KAG8463665.1"/>
    </source>
</evidence>
<dbReference type="OMA" id="KPHASHG"/>
<feature type="signal peptide" evidence="1">
    <location>
        <begin position="1"/>
        <end position="17"/>
    </location>
</feature>
<dbReference type="OrthoDB" id="446939at2759"/>
<dbReference type="Proteomes" id="UP000751190">
    <property type="component" value="Unassembled WGS sequence"/>
</dbReference>
<dbReference type="PANTHER" id="PTHR36018:SF1">
    <property type="entry name" value="OS09G0481800 PROTEIN"/>
    <property type="match status" value="1"/>
</dbReference>
<evidence type="ECO:0000256" key="1">
    <source>
        <dbReference type="SAM" id="SignalP"/>
    </source>
</evidence>
<dbReference type="SUPFAM" id="SSF117916">
    <property type="entry name" value="Fe-S cluster assembly (FSCA) domain-like"/>
    <property type="match status" value="1"/>
</dbReference>
<dbReference type="Gene3D" id="3.30.300.130">
    <property type="entry name" value="Fe-S cluster assembly (FSCA)"/>
    <property type="match status" value="1"/>
</dbReference>
<organism evidence="2 3">
    <name type="scientific">Diacronema lutheri</name>
    <name type="common">Unicellular marine alga</name>
    <name type="synonym">Monochrysis lutheri</name>
    <dbReference type="NCBI Taxonomy" id="2081491"/>
    <lineage>
        <taxon>Eukaryota</taxon>
        <taxon>Haptista</taxon>
        <taxon>Haptophyta</taxon>
        <taxon>Pavlovophyceae</taxon>
        <taxon>Pavlovales</taxon>
        <taxon>Pavlovaceae</taxon>
        <taxon>Diacronema</taxon>
    </lineage>
</organism>
<dbReference type="AlphaFoldDB" id="A0A8J5XI72"/>
<feature type="chain" id="PRO_5035232376" evidence="1">
    <location>
        <begin position="18"/>
        <end position="149"/>
    </location>
</feature>
<dbReference type="PANTHER" id="PTHR36018">
    <property type="entry name" value="OS09G0481800 PROTEIN"/>
    <property type="match status" value="1"/>
</dbReference>
<comment type="caution">
    <text evidence="2">The sequence shown here is derived from an EMBL/GenBank/DDBJ whole genome shotgun (WGS) entry which is preliminary data.</text>
</comment>
<proteinExistence type="predicted"/>
<gene>
    <name evidence="2" type="ORF">KFE25_003938</name>
</gene>
<name>A0A8J5XI72_DIALT</name>
<dbReference type="EMBL" id="JAGTXO010000015">
    <property type="protein sequence ID" value="KAG8463665.1"/>
    <property type="molecule type" value="Genomic_DNA"/>
</dbReference>
<protein>
    <submittedName>
        <fullName evidence="2">Uncharacterized protein</fullName>
    </submittedName>
</protein>
<keyword evidence="1" id="KW-0732">Signal</keyword>
<accession>A0A8J5XI72</accession>
<sequence length="149" mass="16302">MAFSAFIALSMGAIVQSFKPHASHGTAFQRPAAPPRARVILAEDLYTREPLVLTWDNAERVIEEAQADLSTVFGSSKENLDIGITGALELVDVDGPVVVVRLSGTFWHSDDRVQPRVDNYIRKRIPEVVDVEFAPPLEVETSGKGPTFA</sequence>
<dbReference type="InterPro" id="IPR034904">
    <property type="entry name" value="FSCA_dom_sf"/>
</dbReference>
<keyword evidence="3" id="KW-1185">Reference proteome</keyword>
<reference evidence="2" key="1">
    <citation type="submission" date="2021-05" db="EMBL/GenBank/DDBJ databases">
        <title>The genome of the haptophyte Pavlova lutheri (Diacronema luteri, Pavlovales) - a model for lipid biosynthesis in eukaryotic algae.</title>
        <authorList>
            <person name="Hulatt C.J."/>
            <person name="Posewitz M.C."/>
        </authorList>
    </citation>
    <scope>NUCLEOTIDE SEQUENCE</scope>
    <source>
        <strain evidence="2">NIVA-4/92</strain>
    </source>
</reference>